<dbReference type="EMBL" id="JAASQP010000001">
    <property type="protein sequence ID" value="NIJ22493.1"/>
    <property type="molecule type" value="Genomic_DNA"/>
</dbReference>
<evidence type="ECO:0000313" key="2">
    <source>
        <dbReference type="Proteomes" id="UP000788153"/>
    </source>
</evidence>
<accession>A0ABX0TVZ3</accession>
<reference evidence="1 2" key="1">
    <citation type="submission" date="2020-03" db="EMBL/GenBank/DDBJ databases">
        <title>Genomic Encyclopedia of Type Strains, Phase IV (KMG-IV): sequencing the most valuable type-strain genomes for metagenomic binning, comparative biology and taxonomic classification.</title>
        <authorList>
            <person name="Goeker M."/>
        </authorList>
    </citation>
    <scope>NUCLEOTIDE SEQUENCE [LARGE SCALE GENOMIC DNA]</scope>
    <source>
        <strain evidence="1 2">DSM 22753</strain>
    </source>
</reference>
<name>A0ABX0TVZ3_9SPHN</name>
<evidence type="ECO:0008006" key="3">
    <source>
        <dbReference type="Google" id="ProtNLM"/>
    </source>
</evidence>
<evidence type="ECO:0000313" key="1">
    <source>
        <dbReference type="EMBL" id="NIJ22493.1"/>
    </source>
</evidence>
<protein>
    <recommendedName>
        <fullName evidence="3">Transposase</fullName>
    </recommendedName>
</protein>
<keyword evidence="2" id="KW-1185">Reference proteome</keyword>
<dbReference type="Proteomes" id="UP000788153">
    <property type="component" value="Unassembled WGS sequence"/>
</dbReference>
<dbReference type="RefSeq" id="WP_140047727.1">
    <property type="nucleotide sequence ID" value="NZ_BAAAEV010000001.1"/>
</dbReference>
<gene>
    <name evidence="1" type="ORF">FHT01_000035</name>
</gene>
<proteinExistence type="predicted"/>
<organism evidence="1 2">
    <name type="scientific">Sphingomonas japonica</name>
    <dbReference type="NCBI Taxonomy" id="511662"/>
    <lineage>
        <taxon>Bacteria</taxon>
        <taxon>Pseudomonadati</taxon>
        <taxon>Pseudomonadota</taxon>
        <taxon>Alphaproteobacteria</taxon>
        <taxon>Sphingomonadales</taxon>
        <taxon>Sphingomonadaceae</taxon>
        <taxon>Sphingomonas</taxon>
    </lineage>
</organism>
<comment type="caution">
    <text evidence="1">The sequence shown here is derived from an EMBL/GenBank/DDBJ whole genome shotgun (WGS) entry which is preliminary data.</text>
</comment>
<sequence length="385" mass="41115">MNDVEPDDTETELLRRAWPDGVPDAETRLLRSLTAQRRAKVIARLGALLEIEEARRSNPNAHVDLRTKAAAAGVTTDGLFAIRRKWEASRSLVSIAPYLGRAERQPTQRDEDDPVVVAARTLIAGMPGSPDSVLASRLRQQFGTAIPNMIRLVRRLRRDEATVPDRIGGTFGRALLVDLSAIDRVTTDQPAVPIVCAVVIERASGLILGAAVEESGGDTLTAQVAAVREAIAFVSKHALDVAGDISAVELTIGDGPDAAEAFAAAERLKREGVDLRVNSSGPRRYGQRLVSQLGKRLGRLWWRPRFTAPGSEPSKADLGNAIAVADAAVLIAGEVEDHNGEILAALAEGGIAPGWGKPDGAMAAALRRVLAVLGQPTRYDLVEDQ</sequence>